<dbReference type="Pfam" id="PF09507">
    <property type="entry name" value="CDC27"/>
    <property type="match status" value="2"/>
</dbReference>
<feature type="compositionally biased region" description="Basic and acidic residues" evidence="5">
    <location>
        <begin position="349"/>
        <end position="362"/>
    </location>
</feature>
<dbReference type="Gene3D" id="3.90.1030.20">
    <property type="entry name" value="DNA polymerase delta, p66 (Cdc27) subunit, wHTH domain"/>
    <property type="match status" value="1"/>
</dbReference>
<evidence type="ECO:0000256" key="3">
    <source>
        <dbReference type="ARBA" id="ARBA00022705"/>
    </source>
</evidence>
<evidence type="ECO:0000256" key="1">
    <source>
        <dbReference type="ARBA" id="ARBA00004123"/>
    </source>
</evidence>
<comment type="caution">
    <text evidence="6">The sequence shown here is derived from an EMBL/GenBank/DDBJ whole genome shotgun (WGS) entry which is preliminary data.</text>
</comment>
<organism evidence="6 7">
    <name type="scientific">Tegillarca granosa</name>
    <name type="common">Malaysian cockle</name>
    <name type="synonym">Anadara granosa</name>
    <dbReference type="NCBI Taxonomy" id="220873"/>
    <lineage>
        <taxon>Eukaryota</taxon>
        <taxon>Metazoa</taxon>
        <taxon>Spiralia</taxon>
        <taxon>Lophotrochozoa</taxon>
        <taxon>Mollusca</taxon>
        <taxon>Bivalvia</taxon>
        <taxon>Autobranchia</taxon>
        <taxon>Pteriomorphia</taxon>
        <taxon>Arcoida</taxon>
        <taxon>Arcoidea</taxon>
        <taxon>Arcidae</taxon>
        <taxon>Tegillarca</taxon>
    </lineage>
</organism>
<reference evidence="6 7" key="1">
    <citation type="submission" date="2022-12" db="EMBL/GenBank/DDBJ databases">
        <title>Chromosome-level genome of Tegillarca granosa.</title>
        <authorList>
            <person name="Kim J."/>
        </authorList>
    </citation>
    <scope>NUCLEOTIDE SEQUENCE [LARGE SCALE GENOMIC DNA]</scope>
    <source>
        <strain evidence="6">Teg-2019</strain>
        <tissue evidence="6">Adductor muscle</tissue>
    </source>
</reference>
<dbReference type="InterPro" id="IPR019038">
    <property type="entry name" value="POLD3"/>
</dbReference>
<feature type="compositionally biased region" description="Basic and acidic residues" evidence="5">
    <location>
        <begin position="211"/>
        <end position="236"/>
    </location>
</feature>
<name>A0ABQ9F007_TEGGR</name>
<comment type="subcellular location">
    <subcellularLocation>
        <location evidence="1">Nucleus</location>
    </subcellularLocation>
</comment>
<feature type="compositionally biased region" description="Low complexity" evidence="5">
    <location>
        <begin position="158"/>
        <end position="172"/>
    </location>
</feature>
<sequence>MREVKMANDELYMENLEEYVNDENRVVTYRWLSSTLKVHVNQAKQLNTAKNFLEMIFRFLTVTVHCLFVFQTHKCTVLPEEQLNSYKSTLATVTSSHIYSVQKSKVKDSNTLYTSDYDVIKEHFCDSNKYSAIKYSKAKLRSAEEISKLEATQRKEQQTTQPTNNTKPQNGNSSANGHNITNSTISGSSNKTQKKAGIAGMFANAASNKNKNTEAKDVKTEQTEDKKPAKQAETKKKGGMMSFFAKQEKSPVKEDKVGKDQSKTKKESPPPQTKNKTEPKTKADGTRKTRRNQDSDDESKSKRRRIKEDLFDSSSEEEVMECEESPIPSPAREPSPAPESPVIVDDNEEDKKKEDSPRKGSPEQKNSAPGERRRKRTRKLVPKTFMDEEGYMVTEKVWESDSTDASDVEPQPKKEVPKKTTPDVCIILFCICTDNMLKFYQRRLVW</sequence>
<keyword evidence="4" id="KW-0539">Nucleus</keyword>
<feature type="compositionally biased region" description="Acidic residues" evidence="5">
    <location>
        <begin position="314"/>
        <end position="324"/>
    </location>
</feature>
<protein>
    <recommendedName>
        <fullName evidence="2">DNA polymerase delta subunit 3</fullName>
    </recommendedName>
</protein>
<feature type="compositionally biased region" description="Basic residues" evidence="5">
    <location>
        <begin position="372"/>
        <end position="381"/>
    </location>
</feature>
<keyword evidence="3" id="KW-0235">DNA replication</keyword>
<feature type="compositionally biased region" description="Pro residues" evidence="5">
    <location>
        <begin position="327"/>
        <end position="339"/>
    </location>
</feature>
<keyword evidence="7" id="KW-1185">Reference proteome</keyword>
<accession>A0ABQ9F007</accession>
<feature type="compositionally biased region" description="Basic and acidic residues" evidence="5">
    <location>
        <begin position="246"/>
        <end position="268"/>
    </location>
</feature>
<dbReference type="Proteomes" id="UP001217089">
    <property type="component" value="Unassembled WGS sequence"/>
</dbReference>
<evidence type="ECO:0000313" key="7">
    <source>
        <dbReference type="Proteomes" id="UP001217089"/>
    </source>
</evidence>
<dbReference type="InterPro" id="IPR041913">
    <property type="entry name" value="POLD3_sf"/>
</dbReference>
<evidence type="ECO:0000313" key="6">
    <source>
        <dbReference type="EMBL" id="KAJ8310760.1"/>
    </source>
</evidence>
<dbReference type="EMBL" id="JARBDR010000640">
    <property type="protein sequence ID" value="KAJ8310760.1"/>
    <property type="molecule type" value="Genomic_DNA"/>
</dbReference>
<evidence type="ECO:0000256" key="2">
    <source>
        <dbReference type="ARBA" id="ARBA00017589"/>
    </source>
</evidence>
<feature type="region of interest" description="Disordered" evidence="5">
    <location>
        <begin position="151"/>
        <end position="418"/>
    </location>
</feature>
<dbReference type="PANTHER" id="PTHR17598:SF13">
    <property type="entry name" value="DNA POLYMERASE DELTA SUBUNIT 3"/>
    <property type="match status" value="1"/>
</dbReference>
<evidence type="ECO:0000256" key="5">
    <source>
        <dbReference type="SAM" id="MobiDB-lite"/>
    </source>
</evidence>
<dbReference type="PANTHER" id="PTHR17598">
    <property type="entry name" value="DNA POLYMERASE DELTA SUBUNIT 3"/>
    <property type="match status" value="1"/>
</dbReference>
<feature type="compositionally biased region" description="Basic and acidic residues" evidence="5">
    <location>
        <begin position="275"/>
        <end position="310"/>
    </location>
</feature>
<feature type="compositionally biased region" description="Low complexity" evidence="5">
    <location>
        <begin position="179"/>
        <end position="190"/>
    </location>
</feature>
<gene>
    <name evidence="6" type="ORF">KUTeg_012625</name>
</gene>
<evidence type="ECO:0000256" key="4">
    <source>
        <dbReference type="ARBA" id="ARBA00023242"/>
    </source>
</evidence>
<proteinExistence type="predicted"/>